<organism evidence="2 3">
    <name type="scientific">Auxenochlorella protothecoides</name>
    <name type="common">Green microalga</name>
    <name type="synonym">Chlorella protothecoides</name>
    <dbReference type="NCBI Taxonomy" id="3075"/>
    <lineage>
        <taxon>Eukaryota</taxon>
        <taxon>Viridiplantae</taxon>
        <taxon>Chlorophyta</taxon>
        <taxon>core chlorophytes</taxon>
        <taxon>Trebouxiophyceae</taxon>
        <taxon>Chlorellales</taxon>
        <taxon>Chlorellaceae</taxon>
        <taxon>Auxenochlorella</taxon>
    </lineage>
</organism>
<dbReference type="PANTHER" id="PTHR13265">
    <property type="entry name" value="THO COMPLEX SUBUNIT 1"/>
    <property type="match status" value="1"/>
</dbReference>
<protein>
    <submittedName>
        <fullName evidence="2">THO complex subunit 1</fullName>
    </submittedName>
</protein>
<reference evidence="2 3" key="1">
    <citation type="journal article" date="2014" name="BMC Genomics">
        <title>Oil accumulation mechanisms of the oleaginous microalga Chlorella protothecoides revealed through its genome, transcriptomes, and proteomes.</title>
        <authorList>
            <person name="Gao C."/>
            <person name="Wang Y."/>
            <person name="Shen Y."/>
            <person name="Yan D."/>
            <person name="He X."/>
            <person name="Dai J."/>
            <person name="Wu Q."/>
        </authorList>
    </citation>
    <scope>NUCLEOTIDE SEQUENCE [LARGE SCALE GENOMIC DNA]</scope>
    <source>
        <strain evidence="2 3">0710</strain>
    </source>
</reference>
<proteinExistence type="predicted"/>
<feature type="region of interest" description="Disordered" evidence="1">
    <location>
        <begin position="386"/>
        <end position="411"/>
    </location>
</feature>
<dbReference type="Proteomes" id="UP000028924">
    <property type="component" value="Unassembled WGS sequence"/>
</dbReference>
<name>A0A087SP18_AUXPR</name>
<dbReference type="OrthoDB" id="10257415at2759"/>
<dbReference type="PANTHER" id="PTHR13265:SF0">
    <property type="entry name" value="HPR1"/>
    <property type="match status" value="1"/>
</dbReference>
<dbReference type="EMBL" id="KL662147">
    <property type="protein sequence ID" value="KFM27472.1"/>
    <property type="molecule type" value="Genomic_DNA"/>
</dbReference>
<dbReference type="GO" id="GO:0000445">
    <property type="term" value="C:THO complex part of transcription export complex"/>
    <property type="evidence" value="ECO:0007669"/>
    <property type="project" value="TreeGrafter"/>
</dbReference>
<feature type="compositionally biased region" description="Low complexity" evidence="1">
    <location>
        <begin position="541"/>
        <end position="562"/>
    </location>
</feature>
<dbReference type="InterPro" id="IPR021861">
    <property type="entry name" value="THO_THOC1"/>
</dbReference>
<dbReference type="eggNOG" id="KOG2491">
    <property type="taxonomic scope" value="Eukaryota"/>
</dbReference>
<dbReference type="RefSeq" id="XP_011400449.1">
    <property type="nucleotide sequence ID" value="XM_011402147.1"/>
</dbReference>
<dbReference type="GO" id="GO:0006406">
    <property type="term" value="P:mRNA export from nucleus"/>
    <property type="evidence" value="ECO:0007669"/>
    <property type="project" value="TreeGrafter"/>
</dbReference>
<feature type="compositionally biased region" description="Low complexity" evidence="1">
    <location>
        <begin position="573"/>
        <end position="586"/>
    </location>
</feature>
<dbReference type="Pfam" id="PF11957">
    <property type="entry name" value="efThoc1"/>
    <property type="match status" value="2"/>
</dbReference>
<gene>
    <name evidence="2" type="ORF">F751_6053</name>
</gene>
<dbReference type="KEGG" id="apro:F751_6053"/>
<keyword evidence="3" id="KW-1185">Reference proteome</keyword>
<accession>A0A087SP18</accession>
<feature type="compositionally biased region" description="Low complexity" evidence="1">
    <location>
        <begin position="621"/>
        <end position="634"/>
    </location>
</feature>
<dbReference type="STRING" id="3075.A0A087SP18"/>
<dbReference type="GeneID" id="23617444"/>
<evidence type="ECO:0000313" key="2">
    <source>
        <dbReference type="EMBL" id="KFM27472.1"/>
    </source>
</evidence>
<dbReference type="AlphaFoldDB" id="A0A087SP18"/>
<evidence type="ECO:0000313" key="3">
    <source>
        <dbReference type="Proteomes" id="UP000028924"/>
    </source>
</evidence>
<sequence length="648" mass="68111">MTSYTDEVARIENGVLEALGTRTSVDDVGRVAVSLLLAQPSEEGASLKPLSPTQHTLFGNGLQVVVSSLLDAALEEGTPAMEYKLSSAAKVPSLRLLLDASLSLALQGVTHGGIPAALLEQVFDSLTVAECEVPFAYLEERLSDFKQPAVRARAALTLQRACNLLIHRLSKSQNSLFAGQLLIFLAKLLPLMERSGVNLQGAFHTENSTPVEDVAEGALDSLGKTVDAEFYGTFWSLQAAFSNPPQAGIEWSETARAVKIVLERLKKDPVTLTEAASGSSISAKYLSGSRLLSLQLRDATFRRHFLVQCLILFQFLEAPHAAKQAWPVLKGRQIEELKALQESVYESLASVPERGPEFAATIRQLLLDESSWAAWKQASCPKEAFERPAAAPPAAAKTTDPLGPPFKRRKPSRDAVFGVTLGTEELDRLWNLTEDNLSGLAAEDRGGFKTVSQLMEPVLGGDGPDPEAPSLSKSTMYSWRTLRMVARVNLRAFVASVQAKGDLQVAARIMYPSRCPEPAGAGTASSGEAQEGGKQEDVEMAEASAAPVASPSAGGGLAASDAGDGEEGRSDADAGLLGAVAEGEAGPETASEDGQIGGGRGPRGDEADSPRTGPSGDERAGSGSPAPGSQAASGEDPSGPAGDAEMEP</sequence>
<evidence type="ECO:0000256" key="1">
    <source>
        <dbReference type="SAM" id="MobiDB-lite"/>
    </source>
</evidence>
<feature type="region of interest" description="Disordered" evidence="1">
    <location>
        <begin position="517"/>
        <end position="648"/>
    </location>
</feature>